<keyword evidence="1" id="KW-0812">Transmembrane</keyword>
<reference evidence="2 3" key="1">
    <citation type="submission" date="2019-07" db="EMBL/GenBank/DDBJ databases">
        <title>Genome sequencing for Ferrovibrio sp. K5.</title>
        <authorList>
            <person name="Park S.-J."/>
        </authorList>
    </citation>
    <scope>NUCLEOTIDE SEQUENCE [LARGE SCALE GENOMIC DNA]</scope>
    <source>
        <strain evidence="2 3">K5</strain>
    </source>
</reference>
<keyword evidence="1" id="KW-0472">Membrane</keyword>
<dbReference type="Proteomes" id="UP000317496">
    <property type="component" value="Chromosome"/>
</dbReference>
<dbReference type="AlphaFoldDB" id="A0A516H6Q8"/>
<dbReference type="OrthoDB" id="7365284at2"/>
<dbReference type="KEGG" id="fer:FNB15_20275"/>
<evidence type="ECO:0000313" key="2">
    <source>
        <dbReference type="EMBL" id="QDO99464.1"/>
    </source>
</evidence>
<dbReference type="EMBL" id="CP041636">
    <property type="protein sequence ID" value="QDO99464.1"/>
    <property type="molecule type" value="Genomic_DNA"/>
</dbReference>
<evidence type="ECO:0000256" key="1">
    <source>
        <dbReference type="SAM" id="Phobius"/>
    </source>
</evidence>
<protein>
    <submittedName>
        <fullName evidence="2">Uncharacterized protein</fullName>
    </submittedName>
</protein>
<accession>A0A516H6Q8</accession>
<sequence length="163" mass="18086">MTRLYYPLSRLWPDYLRAGIGLAICLGLVLFVAPQSVIFALLVGLSLLFAWLGAVTIWRQQIEIELDASGVVRRGWGRMVALSWPTVKAVTLRYYSTRRDRSEGWLQLVIEAEGGTLRVDSNLIGFPSIVERAFAAAEQNGVAISEVSRLNASRIHSVEGNQP</sequence>
<keyword evidence="1" id="KW-1133">Transmembrane helix</keyword>
<gene>
    <name evidence="2" type="ORF">FNB15_20275</name>
</gene>
<proteinExistence type="predicted"/>
<dbReference type="RefSeq" id="WP_144258460.1">
    <property type="nucleotide sequence ID" value="NZ_CP041636.1"/>
</dbReference>
<feature type="transmembrane region" description="Helical" evidence="1">
    <location>
        <begin position="38"/>
        <end position="58"/>
    </location>
</feature>
<name>A0A516H6Q8_9PROT</name>
<organism evidence="2 3">
    <name type="scientific">Ferrovibrio terrae</name>
    <dbReference type="NCBI Taxonomy" id="2594003"/>
    <lineage>
        <taxon>Bacteria</taxon>
        <taxon>Pseudomonadati</taxon>
        <taxon>Pseudomonadota</taxon>
        <taxon>Alphaproteobacteria</taxon>
        <taxon>Rhodospirillales</taxon>
        <taxon>Rhodospirillaceae</taxon>
        <taxon>Ferrovibrio</taxon>
    </lineage>
</organism>
<feature type="transmembrane region" description="Helical" evidence="1">
    <location>
        <begin position="12"/>
        <end position="32"/>
    </location>
</feature>
<keyword evidence="3" id="KW-1185">Reference proteome</keyword>
<evidence type="ECO:0000313" key="3">
    <source>
        <dbReference type="Proteomes" id="UP000317496"/>
    </source>
</evidence>